<dbReference type="PROSITE" id="PS00138">
    <property type="entry name" value="SUBTILASE_SER"/>
    <property type="match status" value="1"/>
</dbReference>
<dbReference type="InterPro" id="IPR015500">
    <property type="entry name" value="Peptidase_S8_subtilisin-rel"/>
</dbReference>
<evidence type="ECO:0000313" key="9">
    <source>
        <dbReference type="Proteomes" id="UP001597215"/>
    </source>
</evidence>
<dbReference type="InterPro" id="IPR023828">
    <property type="entry name" value="Peptidase_S8_Ser-AS"/>
</dbReference>
<comment type="caution">
    <text evidence="8">The sequence shown here is derived from an EMBL/GenBank/DDBJ whole genome shotgun (WGS) entry which is preliminary data.</text>
</comment>
<evidence type="ECO:0000259" key="7">
    <source>
        <dbReference type="Pfam" id="PF00082"/>
    </source>
</evidence>
<evidence type="ECO:0000256" key="6">
    <source>
        <dbReference type="RuleBase" id="RU003355"/>
    </source>
</evidence>
<keyword evidence="2 5" id="KW-0645">Protease</keyword>
<protein>
    <submittedName>
        <fullName evidence="8">S8 family serine peptidase</fullName>
    </submittedName>
</protein>
<evidence type="ECO:0000256" key="2">
    <source>
        <dbReference type="ARBA" id="ARBA00022670"/>
    </source>
</evidence>
<keyword evidence="3 5" id="KW-0378">Hydrolase</keyword>
<dbReference type="EMBL" id="JBHUEL010000007">
    <property type="protein sequence ID" value="MFD1766688.1"/>
    <property type="molecule type" value="Genomic_DNA"/>
</dbReference>
<proteinExistence type="inferred from homology"/>
<keyword evidence="9" id="KW-1185">Reference proteome</keyword>
<dbReference type="Gene3D" id="3.40.50.200">
    <property type="entry name" value="Peptidase S8/S53 domain"/>
    <property type="match status" value="1"/>
</dbReference>
<feature type="active site" description="Charge relay system" evidence="5">
    <location>
        <position position="229"/>
    </location>
</feature>
<evidence type="ECO:0000256" key="1">
    <source>
        <dbReference type="ARBA" id="ARBA00011073"/>
    </source>
</evidence>
<name>A0ABW4MD67_9SPHN</name>
<evidence type="ECO:0000313" key="8">
    <source>
        <dbReference type="EMBL" id="MFD1766688.1"/>
    </source>
</evidence>
<dbReference type="SUPFAM" id="SSF52743">
    <property type="entry name" value="Subtilisin-like"/>
    <property type="match status" value="1"/>
</dbReference>
<feature type="active site" description="Charge relay system" evidence="5">
    <location>
        <position position="177"/>
    </location>
</feature>
<feature type="domain" description="Peptidase S8/S53" evidence="7">
    <location>
        <begin position="169"/>
        <end position="432"/>
    </location>
</feature>
<accession>A0ABW4MD67</accession>
<dbReference type="PROSITE" id="PS00136">
    <property type="entry name" value="SUBTILASE_ASP"/>
    <property type="match status" value="1"/>
</dbReference>
<feature type="active site" description="Charge relay system" evidence="5">
    <location>
        <position position="394"/>
    </location>
</feature>
<dbReference type="InterPro" id="IPR023827">
    <property type="entry name" value="Peptidase_S8_Asp-AS"/>
</dbReference>
<dbReference type="Proteomes" id="UP001597215">
    <property type="component" value="Unassembled WGS sequence"/>
</dbReference>
<dbReference type="PANTHER" id="PTHR43806:SF11">
    <property type="entry name" value="CEREVISIN-RELATED"/>
    <property type="match status" value="1"/>
</dbReference>
<dbReference type="PANTHER" id="PTHR43806">
    <property type="entry name" value="PEPTIDASE S8"/>
    <property type="match status" value="1"/>
</dbReference>
<dbReference type="PRINTS" id="PR00723">
    <property type="entry name" value="SUBTILISIN"/>
</dbReference>
<evidence type="ECO:0000256" key="5">
    <source>
        <dbReference type="PROSITE-ProRule" id="PRU01240"/>
    </source>
</evidence>
<dbReference type="Pfam" id="PF00082">
    <property type="entry name" value="Peptidase_S8"/>
    <property type="match status" value="1"/>
</dbReference>
<dbReference type="InterPro" id="IPR000209">
    <property type="entry name" value="Peptidase_S8/S53_dom"/>
</dbReference>
<dbReference type="PROSITE" id="PS51892">
    <property type="entry name" value="SUBTILASE"/>
    <property type="match status" value="1"/>
</dbReference>
<keyword evidence="4 5" id="KW-0720">Serine protease</keyword>
<gene>
    <name evidence="8" type="ORF">ACFSAG_07515</name>
</gene>
<evidence type="ECO:0000256" key="3">
    <source>
        <dbReference type="ARBA" id="ARBA00022801"/>
    </source>
</evidence>
<dbReference type="InterPro" id="IPR036852">
    <property type="entry name" value="Peptidase_S8/S53_dom_sf"/>
</dbReference>
<dbReference type="InterPro" id="IPR050131">
    <property type="entry name" value="Peptidase_S8_subtilisin-like"/>
</dbReference>
<comment type="similarity">
    <text evidence="1 5 6">Belongs to the peptidase S8 family.</text>
</comment>
<evidence type="ECO:0000256" key="4">
    <source>
        <dbReference type="ARBA" id="ARBA00022825"/>
    </source>
</evidence>
<organism evidence="8 9">
    <name type="scientific">Sphingorhabdus buctiana</name>
    <dbReference type="NCBI Taxonomy" id="1508805"/>
    <lineage>
        <taxon>Bacteria</taxon>
        <taxon>Pseudomonadati</taxon>
        <taxon>Pseudomonadota</taxon>
        <taxon>Alphaproteobacteria</taxon>
        <taxon>Sphingomonadales</taxon>
        <taxon>Sphingomonadaceae</taxon>
        <taxon>Sphingorhabdus</taxon>
    </lineage>
</organism>
<sequence>MMTTPALRQQASPTSLLLKLALGETPDDMPTVRDVTRRTQVAAQSIDGDGPIDRITRKLASQFKAARLFPAAAHPPSPGATHLGYDAIEHSTGIARTLMLRVPQGTPTDALCDALAQVTNVEGVSLNYTTQTPFDVGGAFPMPDDEDGGWASRDLVRMREALAHEPGDDGVLVGLIDSGINDRHPEFARSFRAGFDTVRIEPGDVAADIELLGDHSDPDMRPSDLFVGHGMGCAGIIAASGRGMPRGIGGACRILPLRALAAARLPNSKVVGVGAISDLDLALKLAVDLGAKVINLSFGTDDAALAPHSPKPHAETVAYAIARGCILIAASGNNGRETRYWPAAFPEVIAVGAVQDNRVPAPFSTRGDHVALCAPGERVLTSALNGYQLASGTSFAAPFVTGVAALLVARSHRRAFPIDAHLVRQLLVSTAQPFAAVDGSGCGAGILDGAAALAALDRVIDATPGYGTVPESDGGADDG</sequence>
<reference evidence="9" key="1">
    <citation type="journal article" date="2019" name="Int. J. Syst. Evol. Microbiol.">
        <title>The Global Catalogue of Microorganisms (GCM) 10K type strain sequencing project: providing services to taxonomists for standard genome sequencing and annotation.</title>
        <authorList>
            <consortium name="The Broad Institute Genomics Platform"/>
            <consortium name="The Broad Institute Genome Sequencing Center for Infectious Disease"/>
            <person name="Wu L."/>
            <person name="Ma J."/>
        </authorList>
    </citation>
    <scope>NUCLEOTIDE SEQUENCE [LARGE SCALE GENOMIC DNA]</scope>
    <source>
        <strain evidence="9">CGMCC 1.12449</strain>
    </source>
</reference>